<comment type="caution">
    <text evidence="8">The sequence shown here is derived from an EMBL/GenBank/DDBJ whole genome shotgun (WGS) entry which is preliminary data.</text>
</comment>
<dbReference type="EMBL" id="JACQXR010000107">
    <property type="protein sequence ID" value="MBI4727179.1"/>
    <property type="molecule type" value="Genomic_DNA"/>
</dbReference>
<dbReference type="Gene3D" id="3.30.920.30">
    <property type="entry name" value="Hypothetical protein"/>
    <property type="match status" value="1"/>
</dbReference>
<protein>
    <submittedName>
        <fullName evidence="8">Type II toxin-antitoxin system HicA family toxin</fullName>
    </submittedName>
</protein>
<accession>A0A933ID54</accession>
<keyword evidence="2" id="KW-1277">Toxin-antitoxin system</keyword>
<evidence type="ECO:0000256" key="6">
    <source>
        <dbReference type="ARBA" id="ARBA00022884"/>
    </source>
</evidence>
<evidence type="ECO:0000256" key="7">
    <source>
        <dbReference type="ARBA" id="ARBA00023016"/>
    </source>
</evidence>
<evidence type="ECO:0000313" key="9">
    <source>
        <dbReference type="Proteomes" id="UP000736328"/>
    </source>
</evidence>
<sequence length="74" mass="8375">MTVFPLVSGKKLVKALRRIGYIVDHQTGSHIILRHIDPPHRRLTIPNRSEIAKGTLRSILRDAGLSVEEIKEIL</sequence>
<dbReference type="Pfam" id="PF07927">
    <property type="entry name" value="HicA_toxin"/>
    <property type="match status" value="1"/>
</dbReference>
<keyword evidence="5" id="KW-0378">Hydrolase</keyword>
<dbReference type="AlphaFoldDB" id="A0A933ID54"/>
<proteinExistence type="inferred from homology"/>
<gene>
    <name evidence="8" type="ORF">HY768_08170</name>
</gene>
<dbReference type="GO" id="GO:0004519">
    <property type="term" value="F:endonuclease activity"/>
    <property type="evidence" value="ECO:0007669"/>
    <property type="project" value="UniProtKB-KW"/>
</dbReference>
<evidence type="ECO:0000256" key="2">
    <source>
        <dbReference type="ARBA" id="ARBA00022649"/>
    </source>
</evidence>
<dbReference type="GO" id="GO:0003729">
    <property type="term" value="F:mRNA binding"/>
    <property type="evidence" value="ECO:0007669"/>
    <property type="project" value="InterPro"/>
</dbReference>
<evidence type="ECO:0000313" key="8">
    <source>
        <dbReference type="EMBL" id="MBI4727179.1"/>
    </source>
</evidence>
<name>A0A933ID54_UNCT6</name>
<dbReference type="InterPro" id="IPR012933">
    <property type="entry name" value="HicA_mRNA_interferase"/>
</dbReference>
<keyword evidence="4" id="KW-0255">Endonuclease</keyword>
<evidence type="ECO:0000256" key="3">
    <source>
        <dbReference type="ARBA" id="ARBA00022722"/>
    </source>
</evidence>
<evidence type="ECO:0000256" key="1">
    <source>
        <dbReference type="ARBA" id="ARBA00006620"/>
    </source>
</evidence>
<dbReference type="GO" id="GO:0016787">
    <property type="term" value="F:hydrolase activity"/>
    <property type="evidence" value="ECO:0007669"/>
    <property type="project" value="UniProtKB-KW"/>
</dbReference>
<dbReference type="InterPro" id="IPR038570">
    <property type="entry name" value="HicA_sf"/>
</dbReference>
<reference evidence="8" key="1">
    <citation type="submission" date="2020-07" db="EMBL/GenBank/DDBJ databases">
        <title>Huge and variable diversity of episymbiotic CPR bacteria and DPANN archaea in groundwater ecosystems.</title>
        <authorList>
            <person name="He C.Y."/>
            <person name="Keren R."/>
            <person name="Whittaker M."/>
            <person name="Farag I.F."/>
            <person name="Doudna J."/>
            <person name="Cate J.H.D."/>
            <person name="Banfield J.F."/>
        </authorList>
    </citation>
    <scope>NUCLEOTIDE SEQUENCE</scope>
    <source>
        <strain evidence="8">NC_groundwater_1520_Pr4_B-0.1um_53_5</strain>
    </source>
</reference>
<organism evidence="8 9">
    <name type="scientific">candidate division TA06 bacterium</name>
    <dbReference type="NCBI Taxonomy" id="2250710"/>
    <lineage>
        <taxon>Bacteria</taxon>
        <taxon>Bacteria division TA06</taxon>
    </lineage>
</organism>
<comment type="similarity">
    <text evidence="1">Belongs to the HicA mRNA interferase family.</text>
</comment>
<evidence type="ECO:0000256" key="4">
    <source>
        <dbReference type="ARBA" id="ARBA00022759"/>
    </source>
</evidence>
<keyword evidence="6" id="KW-0694">RNA-binding</keyword>
<keyword evidence="3" id="KW-0540">Nuclease</keyword>
<evidence type="ECO:0000256" key="5">
    <source>
        <dbReference type="ARBA" id="ARBA00022801"/>
    </source>
</evidence>
<dbReference type="SUPFAM" id="SSF54786">
    <property type="entry name" value="YcfA/nrd intein domain"/>
    <property type="match status" value="1"/>
</dbReference>
<dbReference type="Proteomes" id="UP000736328">
    <property type="component" value="Unassembled WGS sequence"/>
</dbReference>
<keyword evidence="7" id="KW-0346">Stress response</keyword>